<evidence type="ECO:0008006" key="4">
    <source>
        <dbReference type="Google" id="ProtNLM"/>
    </source>
</evidence>
<proteinExistence type="predicted"/>
<dbReference type="Proteomes" id="UP001352223">
    <property type="component" value="Unassembled WGS sequence"/>
</dbReference>
<reference evidence="2 3" key="1">
    <citation type="submission" date="2022-10" db="EMBL/GenBank/DDBJ databases">
        <authorList>
            <person name="Xie J."/>
            <person name="Shen N."/>
        </authorList>
    </citation>
    <scope>NUCLEOTIDE SEQUENCE [LARGE SCALE GENOMIC DNA]</scope>
    <source>
        <strain evidence="2 3">DSM 41681</strain>
    </source>
</reference>
<evidence type="ECO:0000313" key="2">
    <source>
        <dbReference type="EMBL" id="MEB3960414.1"/>
    </source>
</evidence>
<dbReference type="RefSeq" id="WP_324767494.1">
    <property type="nucleotide sequence ID" value="NZ_BAAATS010000014.1"/>
</dbReference>
<evidence type="ECO:0000313" key="3">
    <source>
        <dbReference type="Proteomes" id="UP001352223"/>
    </source>
</evidence>
<comment type="caution">
    <text evidence="2">The sequence shown here is derived from an EMBL/GenBank/DDBJ whole genome shotgun (WGS) entry which is preliminary data.</text>
</comment>
<sequence>MTDRIPLDEMTSDQLGALYARAEQAEAERDGAYRERAHLVALLAAMTSGAVITPPRTPTSPDAATTLAEDVRILRTQIQAKGGTPAARDSARAVEDLPDRVRVPVVVPGPRQDRGASGKPAPTITP</sequence>
<gene>
    <name evidence="2" type="ORF">OKJ48_09160</name>
</gene>
<name>A0ABU6C6V9_9ACTN</name>
<dbReference type="EMBL" id="JAOZYB010000047">
    <property type="protein sequence ID" value="MEB3960414.1"/>
    <property type="molecule type" value="Genomic_DNA"/>
</dbReference>
<protein>
    <recommendedName>
        <fullName evidence="4">Terminase</fullName>
    </recommendedName>
</protein>
<organism evidence="2 3">
    <name type="scientific">Streptomyces kunmingensis</name>
    <dbReference type="NCBI Taxonomy" id="68225"/>
    <lineage>
        <taxon>Bacteria</taxon>
        <taxon>Bacillati</taxon>
        <taxon>Actinomycetota</taxon>
        <taxon>Actinomycetes</taxon>
        <taxon>Kitasatosporales</taxon>
        <taxon>Streptomycetaceae</taxon>
        <taxon>Streptomyces</taxon>
    </lineage>
</organism>
<evidence type="ECO:0000256" key="1">
    <source>
        <dbReference type="SAM" id="MobiDB-lite"/>
    </source>
</evidence>
<accession>A0ABU6C6V9</accession>
<keyword evidence="3" id="KW-1185">Reference proteome</keyword>
<feature type="region of interest" description="Disordered" evidence="1">
    <location>
        <begin position="104"/>
        <end position="126"/>
    </location>
</feature>